<organism evidence="4">
    <name type="scientific">Brugia pahangi</name>
    <name type="common">Filarial nematode worm</name>
    <dbReference type="NCBI Taxonomy" id="6280"/>
    <lineage>
        <taxon>Eukaryota</taxon>
        <taxon>Metazoa</taxon>
        <taxon>Ecdysozoa</taxon>
        <taxon>Nematoda</taxon>
        <taxon>Chromadorea</taxon>
        <taxon>Rhabditida</taxon>
        <taxon>Spirurina</taxon>
        <taxon>Spiruromorpha</taxon>
        <taxon>Filarioidea</taxon>
        <taxon>Onchocercidae</taxon>
        <taxon>Brugia</taxon>
    </lineage>
</organism>
<keyword evidence="3" id="KW-1185">Reference proteome</keyword>
<gene>
    <name evidence="2" type="ORF">BPAG_LOCUS11067</name>
</gene>
<protein>
    <submittedName>
        <fullName evidence="4">MICOS complex subunit MIC13</fullName>
    </submittedName>
</protein>
<sequence length="98" mass="11225">MKGFILNNILFFFFLIFRTGIKISAVIAALKVSYHLDIWSLDSNQGAQKLTVLKETVIPGTIVFPKEILPWVENCSWFSAKWNSVLDKAFSLVRWTDS</sequence>
<keyword evidence="1" id="KW-0812">Transmembrane</keyword>
<evidence type="ECO:0000313" key="2">
    <source>
        <dbReference type="EMBL" id="VDN92253.1"/>
    </source>
</evidence>
<reference evidence="4" key="1">
    <citation type="submission" date="2017-02" db="UniProtKB">
        <authorList>
            <consortium name="WormBaseParasite"/>
        </authorList>
    </citation>
    <scope>IDENTIFICATION</scope>
</reference>
<dbReference type="AlphaFoldDB" id="A0A0N4TR49"/>
<evidence type="ECO:0000313" key="4">
    <source>
        <dbReference type="WBParaSite" id="BPAG_0001110501-mRNA-1"/>
    </source>
</evidence>
<keyword evidence="1" id="KW-1133">Transmembrane helix</keyword>
<keyword evidence="1" id="KW-0472">Membrane</keyword>
<proteinExistence type="predicted"/>
<dbReference type="Proteomes" id="UP000278627">
    <property type="component" value="Unassembled WGS sequence"/>
</dbReference>
<reference evidence="2 3" key="2">
    <citation type="submission" date="2018-11" db="EMBL/GenBank/DDBJ databases">
        <authorList>
            <consortium name="Pathogen Informatics"/>
        </authorList>
    </citation>
    <scope>NUCLEOTIDE SEQUENCE [LARGE SCALE GENOMIC DNA]</scope>
</reference>
<feature type="transmembrane region" description="Helical" evidence="1">
    <location>
        <begin position="6"/>
        <end position="30"/>
    </location>
</feature>
<dbReference type="STRING" id="6280.A0A0N4TR49"/>
<accession>A0A0N4TR49</accession>
<evidence type="ECO:0000256" key="1">
    <source>
        <dbReference type="SAM" id="Phobius"/>
    </source>
</evidence>
<dbReference type="WBParaSite" id="BPAG_0001110501-mRNA-1">
    <property type="protein sequence ID" value="BPAG_0001110501-mRNA-1"/>
    <property type="gene ID" value="BPAG_0001110501"/>
</dbReference>
<dbReference type="EMBL" id="UZAD01013212">
    <property type="protein sequence ID" value="VDN92253.1"/>
    <property type="molecule type" value="Genomic_DNA"/>
</dbReference>
<name>A0A0N4TR49_BRUPA</name>
<evidence type="ECO:0000313" key="3">
    <source>
        <dbReference type="Proteomes" id="UP000278627"/>
    </source>
</evidence>